<protein>
    <submittedName>
        <fullName evidence="1">DNA polymerase-3 subunit delta</fullName>
    </submittedName>
</protein>
<name>A0A1T4N6J7_9FIRM</name>
<accession>A0A1T4N6J7</accession>
<reference evidence="1 2" key="1">
    <citation type="submission" date="2017-02" db="EMBL/GenBank/DDBJ databases">
        <authorList>
            <person name="Peterson S.W."/>
        </authorList>
    </citation>
    <scope>NUCLEOTIDE SEQUENCE [LARGE SCALE GENOMIC DNA]</scope>
    <source>
        <strain evidence="1 2">ATCC 17233</strain>
    </source>
</reference>
<dbReference type="PANTHER" id="PTHR11669:SF8">
    <property type="entry name" value="DNA POLYMERASE III SUBUNIT DELTA"/>
    <property type="match status" value="1"/>
</dbReference>
<dbReference type="RefSeq" id="WP_078787329.1">
    <property type="nucleotide sequence ID" value="NZ_CACZYW010000004.1"/>
</dbReference>
<dbReference type="InterPro" id="IPR027417">
    <property type="entry name" value="P-loop_NTPase"/>
</dbReference>
<dbReference type="Gene3D" id="3.40.50.300">
    <property type="entry name" value="P-loop containing nucleotide triphosphate hydrolases"/>
    <property type="match status" value="1"/>
</dbReference>
<dbReference type="SUPFAM" id="SSF52540">
    <property type="entry name" value="P-loop containing nucleoside triphosphate hydrolases"/>
    <property type="match status" value="1"/>
</dbReference>
<dbReference type="PANTHER" id="PTHR11669">
    <property type="entry name" value="REPLICATION FACTOR C / DNA POLYMERASE III GAMMA-TAU SUBUNIT"/>
    <property type="match status" value="1"/>
</dbReference>
<dbReference type="Proteomes" id="UP000189857">
    <property type="component" value="Unassembled WGS sequence"/>
</dbReference>
<dbReference type="EMBL" id="FUXA01000008">
    <property type="protein sequence ID" value="SJZ74677.1"/>
    <property type="molecule type" value="Genomic_DNA"/>
</dbReference>
<organism evidence="1 2">
    <name type="scientific">Eubacterium ruminantium</name>
    <dbReference type="NCBI Taxonomy" id="42322"/>
    <lineage>
        <taxon>Bacteria</taxon>
        <taxon>Bacillati</taxon>
        <taxon>Bacillota</taxon>
        <taxon>Clostridia</taxon>
        <taxon>Eubacteriales</taxon>
        <taxon>Eubacteriaceae</taxon>
        <taxon>Eubacterium</taxon>
    </lineage>
</organism>
<evidence type="ECO:0000313" key="1">
    <source>
        <dbReference type="EMBL" id="SJZ74677.1"/>
    </source>
</evidence>
<evidence type="ECO:0000313" key="2">
    <source>
        <dbReference type="Proteomes" id="UP000189857"/>
    </source>
</evidence>
<proteinExistence type="predicted"/>
<dbReference type="Pfam" id="PF13177">
    <property type="entry name" value="DNA_pol3_delta2"/>
    <property type="match status" value="1"/>
</dbReference>
<sequence>MDFQHIVGHEDIIRHFKASIEMNRVSHAYIICGEKDSGRKTLALSYAKTLQCEEHKIDPCNRCKSCKQVDSGNHPDIIFVEHEKPQLVSVDDIRENVVNTMDIKPYSSKYKIYIIDDGEFMTAQAQNALLKTIEEPPAYGIIIILTTSLDKLLPTIISRCITLSTKPVKERDIYDYLVGNLHVDEKKADFCVEYAQGNLGKAIKLATNEDYDRLVKSVINLETNIYKMDSDSIANVITECDKNFKVSMCEYMDLMMVWYRDILMLKVTGKVDKIMFREQYVTIREQSKYLSFNELEEKSKAIDKAKRRLAANAKVEDIMKLLIMTLKEI</sequence>
<keyword evidence="2" id="KW-1185">Reference proteome</keyword>
<dbReference type="AlphaFoldDB" id="A0A1T4N6J7"/>
<dbReference type="GO" id="GO:0006261">
    <property type="term" value="P:DNA-templated DNA replication"/>
    <property type="evidence" value="ECO:0007669"/>
    <property type="project" value="TreeGrafter"/>
</dbReference>
<dbReference type="OrthoDB" id="9810148at2"/>
<gene>
    <name evidence="1" type="ORF">SAMN02745110_01491</name>
</gene>
<dbReference type="InterPro" id="IPR050238">
    <property type="entry name" value="DNA_Rep/Repair_Clamp_Loader"/>
</dbReference>